<dbReference type="Proteomes" id="UP000662857">
    <property type="component" value="Chromosome"/>
</dbReference>
<gene>
    <name evidence="2" type="ORF">JQS43_23300</name>
</gene>
<dbReference type="Gene3D" id="3.40.50.2020">
    <property type="match status" value="1"/>
</dbReference>
<dbReference type="AlphaFoldDB" id="A0A895YDY3"/>
<dbReference type="SUPFAM" id="SSF53271">
    <property type="entry name" value="PRTase-like"/>
    <property type="match status" value="1"/>
</dbReference>
<sequence>MATTYPDRAAAGAVLAAHLPEYADRDDVIVLGLVRGGVPVAAAVADQLAAPLDVLVVRKLGVPGAPELAFGAIGPGGVLVRNEEIAAQLTAEEITTVQHQEEAERSRREERYRSGRGPLALSGRVAIVVDDGLATGATALAAVTVARALGAERVVLAAPVAAPEALDRLRQAADEIVCPLAPPNFGAVSRFYDTFDQTSDAEVTALLI</sequence>
<dbReference type="InterPro" id="IPR000836">
    <property type="entry name" value="PRTase_dom"/>
</dbReference>
<dbReference type="RefSeq" id="WP_239676514.1">
    <property type="nucleotide sequence ID" value="NZ_CP070499.1"/>
</dbReference>
<name>A0A895YDY3_9ACTN</name>
<proteinExistence type="predicted"/>
<dbReference type="EMBL" id="CP070499">
    <property type="protein sequence ID" value="QSB14385.1"/>
    <property type="molecule type" value="Genomic_DNA"/>
</dbReference>
<dbReference type="GO" id="GO:0016757">
    <property type="term" value="F:glycosyltransferase activity"/>
    <property type="evidence" value="ECO:0007669"/>
    <property type="project" value="UniProtKB-KW"/>
</dbReference>
<evidence type="ECO:0000313" key="2">
    <source>
        <dbReference type="EMBL" id="QSB14385.1"/>
    </source>
</evidence>
<dbReference type="Pfam" id="PF00156">
    <property type="entry name" value="Pribosyltran"/>
    <property type="match status" value="1"/>
</dbReference>
<keyword evidence="2" id="KW-0328">Glycosyltransferase</keyword>
<keyword evidence="3" id="KW-1185">Reference proteome</keyword>
<dbReference type="Gene3D" id="3.30.1310.20">
    <property type="entry name" value="PRTase-like"/>
    <property type="match status" value="1"/>
</dbReference>
<organism evidence="2 3">
    <name type="scientific">Natronosporangium hydrolyticum</name>
    <dbReference type="NCBI Taxonomy" id="2811111"/>
    <lineage>
        <taxon>Bacteria</taxon>
        <taxon>Bacillati</taxon>
        <taxon>Actinomycetota</taxon>
        <taxon>Actinomycetes</taxon>
        <taxon>Micromonosporales</taxon>
        <taxon>Micromonosporaceae</taxon>
        <taxon>Natronosporangium</taxon>
    </lineage>
</organism>
<accession>A0A895YDY3</accession>
<keyword evidence="2" id="KW-0808">Transferase</keyword>
<dbReference type="KEGG" id="nhy:JQS43_23300"/>
<reference evidence="2" key="1">
    <citation type="submission" date="2021-02" db="EMBL/GenBank/DDBJ databases">
        <title>Natrosporangium hydrolyticum gen. nov., sp. nov, a haloalkaliphilic actinobacterium from a soda solonchak soil.</title>
        <authorList>
            <person name="Sorokin D.Y."/>
            <person name="Khijniak T.V."/>
            <person name="Zakharycheva A.P."/>
            <person name="Boueva O.V."/>
            <person name="Ariskina E.V."/>
            <person name="Hahnke R.L."/>
            <person name="Bunk B."/>
            <person name="Sproer C."/>
            <person name="Schumann P."/>
            <person name="Evtushenko L.I."/>
            <person name="Kublanov I.V."/>
        </authorList>
    </citation>
    <scope>NUCLEOTIDE SEQUENCE</scope>
    <source>
        <strain evidence="2">DSM 106523</strain>
    </source>
</reference>
<feature type="domain" description="Phosphoribosyltransferase" evidence="1">
    <location>
        <begin position="8"/>
        <end position="190"/>
    </location>
</feature>
<dbReference type="InterPro" id="IPR029057">
    <property type="entry name" value="PRTase-like"/>
</dbReference>
<protein>
    <submittedName>
        <fullName evidence="2">Phosphoribosyltransferase</fullName>
    </submittedName>
</protein>
<evidence type="ECO:0000259" key="1">
    <source>
        <dbReference type="Pfam" id="PF00156"/>
    </source>
</evidence>
<evidence type="ECO:0000313" key="3">
    <source>
        <dbReference type="Proteomes" id="UP000662857"/>
    </source>
</evidence>